<comment type="subunit">
    <text evidence="2">Homodimer.</text>
</comment>
<comment type="cofactor">
    <cofactor evidence="1">
        <name>pyridoxal 5'-phosphate</name>
        <dbReference type="ChEBI" id="CHEBI:597326"/>
    </cofactor>
</comment>
<sequence>MIYERSTDVLHGEVFVELIGFEPGFRTHLKLEGLNPAGSIKLKTARGLLDSAERAGLAGADTRLIESTSGNLGIALASLCAIKGYDITLVTDPNANPRSVRYMKALGADVVIVRERDDNGGYLRTRIDYIRRRLARDPSLHWLNQYANPANARAHSEGTAQEILRGFGTPDWLFVGVGTSGTLTGCVEHFRQARALTKIVAVDTEGSVTFGGAAGVRRIPGLGTSRRPEIFQDSGDFRKMLVPEPETIRTCRRVARDHGLLVGGSTGTVLAAVRAARDLIPAGSRVLAISPDMGDRYLDTVYDDEWVISRYGPGALHEEAELRGRTPELPELLVRP</sequence>
<keyword evidence="7" id="KW-1185">Reference proteome</keyword>
<dbReference type="InterPro" id="IPR023927">
    <property type="entry name" value="SbnA"/>
</dbReference>
<protein>
    <submittedName>
        <fullName evidence="6">Cysteine synthase A</fullName>
        <ecNumber evidence="6">2.5.1.47</ecNumber>
    </submittedName>
</protein>
<evidence type="ECO:0000313" key="6">
    <source>
        <dbReference type="EMBL" id="MDP9616455.1"/>
    </source>
</evidence>
<dbReference type="Gene3D" id="3.40.50.1100">
    <property type="match status" value="2"/>
</dbReference>
<dbReference type="SUPFAM" id="SSF53686">
    <property type="entry name" value="Tryptophan synthase beta subunit-like PLP-dependent enzymes"/>
    <property type="match status" value="1"/>
</dbReference>
<dbReference type="CDD" id="cd01561">
    <property type="entry name" value="CBS_like"/>
    <property type="match status" value="1"/>
</dbReference>
<organism evidence="6 7">
    <name type="scientific">Streptomyces demainii</name>
    <dbReference type="NCBI Taxonomy" id="588122"/>
    <lineage>
        <taxon>Bacteria</taxon>
        <taxon>Bacillati</taxon>
        <taxon>Actinomycetota</taxon>
        <taxon>Actinomycetes</taxon>
        <taxon>Kitasatosporales</taxon>
        <taxon>Streptomycetaceae</taxon>
        <taxon>Streptomyces</taxon>
    </lineage>
</organism>
<feature type="domain" description="Tryptophan synthase beta chain-like PALP" evidence="5">
    <location>
        <begin position="23"/>
        <end position="292"/>
    </location>
</feature>
<name>A0ABT9L6W7_9ACTN</name>
<evidence type="ECO:0000256" key="1">
    <source>
        <dbReference type="ARBA" id="ARBA00001933"/>
    </source>
</evidence>
<dbReference type="EMBL" id="JAURUE010000005">
    <property type="protein sequence ID" value="MDP9616455.1"/>
    <property type="molecule type" value="Genomic_DNA"/>
</dbReference>
<dbReference type="Pfam" id="PF00291">
    <property type="entry name" value="PALP"/>
    <property type="match status" value="1"/>
</dbReference>
<dbReference type="PANTHER" id="PTHR10314">
    <property type="entry name" value="CYSTATHIONINE BETA-SYNTHASE"/>
    <property type="match status" value="1"/>
</dbReference>
<dbReference type="InterPro" id="IPR036052">
    <property type="entry name" value="TrpB-like_PALP_sf"/>
</dbReference>
<evidence type="ECO:0000256" key="4">
    <source>
        <dbReference type="ARBA" id="ARBA00022898"/>
    </source>
</evidence>
<accession>A0ABT9L6W7</accession>
<dbReference type="RefSeq" id="WP_307112420.1">
    <property type="nucleotide sequence ID" value="NZ_JAURUE010000005.1"/>
</dbReference>
<evidence type="ECO:0000259" key="5">
    <source>
        <dbReference type="Pfam" id="PF00291"/>
    </source>
</evidence>
<gene>
    <name evidence="6" type="ORF">JOF35_008813</name>
</gene>
<dbReference type="Proteomes" id="UP001234880">
    <property type="component" value="Unassembled WGS sequence"/>
</dbReference>
<evidence type="ECO:0000256" key="3">
    <source>
        <dbReference type="ARBA" id="ARBA00022679"/>
    </source>
</evidence>
<reference evidence="6 7" key="1">
    <citation type="submission" date="2023-07" db="EMBL/GenBank/DDBJ databases">
        <title>Sequencing the genomes of 1000 actinobacteria strains.</title>
        <authorList>
            <person name="Klenk H.-P."/>
        </authorList>
    </citation>
    <scope>NUCLEOTIDE SEQUENCE [LARGE SCALE GENOMIC DNA]</scope>
    <source>
        <strain evidence="6 7">DSM 41600</strain>
    </source>
</reference>
<dbReference type="EC" id="2.5.1.47" evidence="6"/>
<keyword evidence="3 6" id="KW-0808">Transferase</keyword>
<evidence type="ECO:0000313" key="7">
    <source>
        <dbReference type="Proteomes" id="UP001234880"/>
    </source>
</evidence>
<keyword evidence="4" id="KW-0663">Pyridoxal phosphate</keyword>
<dbReference type="NCBIfam" id="TIGR03945">
    <property type="entry name" value="PLP_SbnA_fam"/>
    <property type="match status" value="1"/>
</dbReference>
<dbReference type="InterPro" id="IPR050214">
    <property type="entry name" value="Cys_Synth/Cystath_Beta-Synth"/>
</dbReference>
<dbReference type="InterPro" id="IPR001926">
    <property type="entry name" value="TrpB-like_PALP"/>
</dbReference>
<comment type="caution">
    <text evidence="6">The sequence shown here is derived from an EMBL/GenBank/DDBJ whole genome shotgun (WGS) entry which is preliminary data.</text>
</comment>
<evidence type="ECO:0000256" key="2">
    <source>
        <dbReference type="ARBA" id="ARBA00011738"/>
    </source>
</evidence>
<proteinExistence type="predicted"/>
<dbReference type="GO" id="GO:0004124">
    <property type="term" value="F:cysteine synthase activity"/>
    <property type="evidence" value="ECO:0007669"/>
    <property type="project" value="UniProtKB-EC"/>
</dbReference>